<evidence type="ECO:0000313" key="3">
    <source>
        <dbReference type="Proteomes" id="UP000241769"/>
    </source>
</evidence>
<gene>
    <name evidence="2" type="ORF">PROFUN_02584</name>
</gene>
<dbReference type="AlphaFoldDB" id="A0A2P6MPG4"/>
<reference evidence="2 3" key="1">
    <citation type="journal article" date="2018" name="Genome Biol. Evol.">
        <title>Multiple Roots of Fruiting Body Formation in Amoebozoa.</title>
        <authorList>
            <person name="Hillmann F."/>
            <person name="Forbes G."/>
            <person name="Novohradska S."/>
            <person name="Ferling I."/>
            <person name="Riege K."/>
            <person name="Groth M."/>
            <person name="Westermann M."/>
            <person name="Marz M."/>
            <person name="Spaller T."/>
            <person name="Winckler T."/>
            <person name="Schaap P."/>
            <person name="Glockner G."/>
        </authorList>
    </citation>
    <scope>NUCLEOTIDE SEQUENCE [LARGE SCALE GENOMIC DNA]</scope>
    <source>
        <strain evidence="2 3">Jena</strain>
    </source>
</reference>
<dbReference type="EMBL" id="MDYQ01000599">
    <property type="protein sequence ID" value="PRP73575.1"/>
    <property type="molecule type" value="Genomic_DNA"/>
</dbReference>
<dbReference type="SUPFAM" id="SSF55469">
    <property type="entry name" value="FMN-dependent nitroreductase-like"/>
    <property type="match status" value="1"/>
</dbReference>
<dbReference type="InParanoid" id="A0A2P6MPG4"/>
<comment type="caution">
    <text evidence="2">The sequence shown here is derived from an EMBL/GenBank/DDBJ whole genome shotgun (WGS) entry which is preliminary data.</text>
</comment>
<evidence type="ECO:0000313" key="2">
    <source>
        <dbReference type="EMBL" id="PRP73575.1"/>
    </source>
</evidence>
<keyword evidence="3" id="KW-1185">Reference proteome</keyword>
<proteinExistence type="predicted"/>
<dbReference type="NCBIfam" id="NF047509">
    <property type="entry name" value="Rv3131_FMN_oxido"/>
    <property type="match status" value="1"/>
</dbReference>
<organism evidence="2 3">
    <name type="scientific">Planoprotostelium fungivorum</name>
    <dbReference type="NCBI Taxonomy" id="1890364"/>
    <lineage>
        <taxon>Eukaryota</taxon>
        <taxon>Amoebozoa</taxon>
        <taxon>Evosea</taxon>
        <taxon>Variosea</taxon>
        <taxon>Cavosteliida</taxon>
        <taxon>Cavosteliaceae</taxon>
        <taxon>Planoprotostelium</taxon>
    </lineage>
</organism>
<accession>A0A2P6MPG4</accession>
<dbReference type="GO" id="GO:0016491">
    <property type="term" value="F:oxidoreductase activity"/>
    <property type="evidence" value="ECO:0007669"/>
    <property type="project" value="InterPro"/>
</dbReference>
<sequence length="477" mass="54099">MRSELLTRLCRFQWSTQRSSWVVDNCEIPRFGKACGQDVLSPINPAMLTRTSIEEKECYHSPKRRALGDSAPVPVDANAVSPPRSPERHNVTSPTRVTRCEPWKISESDFPHEGSRHEQLSFLVRYAQLAPSTYNSQPWMFRIDERQNIIDLLSDASRSLPVVDPHDRQLLIACGAAFYQLRLAATHFGFFYSYELLPDSESNVVARLRLSIHPQHNSFGSSSLRRPMEEEKMFNAITHRRSNNEAYADKPVPEDFLTSIKTSVEEEPGVWLHWIKGSSQKTRVADLTAESMRKQVEYQPYREELFKWIRPNYNSSTMDGLPCGSVGISSINYWMGNYQRSNNWAKNAAEKKHLQTRTAPVLAVLGTRVDSDREWIIVGQSLVKALLSCTMYGLSVSQHNQALELPQLRSQLQEILGSATVFNHVVGLPQVILRVGYSREGEKELRPSPRRCTDAVMMVEPVVNSTVTSPTGSPHSQ</sequence>
<evidence type="ECO:0000256" key="1">
    <source>
        <dbReference type="SAM" id="MobiDB-lite"/>
    </source>
</evidence>
<protein>
    <submittedName>
        <fullName evidence="2">Nitroreductase</fullName>
    </submittedName>
</protein>
<dbReference type="InterPro" id="IPR000415">
    <property type="entry name" value="Nitroreductase-like"/>
</dbReference>
<dbReference type="Proteomes" id="UP000241769">
    <property type="component" value="Unassembled WGS sequence"/>
</dbReference>
<feature type="region of interest" description="Disordered" evidence="1">
    <location>
        <begin position="69"/>
        <end position="93"/>
    </location>
</feature>
<name>A0A2P6MPG4_9EUKA</name>
<dbReference type="Gene3D" id="3.40.109.10">
    <property type="entry name" value="NADH Oxidase"/>
    <property type="match status" value="1"/>
</dbReference>